<dbReference type="GO" id="GO:0008270">
    <property type="term" value="F:zinc ion binding"/>
    <property type="evidence" value="ECO:0007669"/>
    <property type="project" value="UniProtKB-KW"/>
</dbReference>
<accession>A0AA35M8G0</accession>
<keyword evidence="2" id="KW-0863">Zinc-finger</keyword>
<name>A0AA35M8G0_9HYPO</name>
<dbReference type="InterPro" id="IPR043145">
    <property type="entry name" value="Znf_ZZ_sf"/>
</dbReference>
<keyword evidence="1" id="KW-0479">Metal-binding</keyword>
<dbReference type="SMART" id="SM00291">
    <property type="entry name" value="ZnF_ZZ"/>
    <property type="match status" value="1"/>
</dbReference>
<sequence length="315" mass="34840">MGIINSSNLVIIKNHSIKRFNIQTNNRSYGQLGIYSSEAHSASPIPLIGYGALPQSAAACPTPPRWIPYYHESNSRWYFVETTGRSSWDAPGNLPPLPAMPPYPGISSRQVAGPLHVPDIPGQFDSSNSTVFQAVPPKKTSSSHTNTILAAAGGFAAGGVAGYFIKDRLDKRKVKKRHGRKKEDFEDLLKYPAMEQNRVCDVCDQTCYGPYARCQDCNDGDYDICRDCLSGSALCKGKGQHRLIKIFPAYACDVCDLGIRGDFYHCGICNDGEYDVCQKCLDKGWTCHEDGDHELEHFFIPQRTQSRDDDSDSDG</sequence>
<reference evidence="5" key="1">
    <citation type="submission" date="2023-01" db="EMBL/GenBank/DDBJ databases">
        <authorList>
            <person name="Piombo E."/>
        </authorList>
    </citation>
    <scope>NUCLEOTIDE SEQUENCE</scope>
</reference>
<keyword evidence="6" id="KW-1185">Reference proteome</keyword>
<protein>
    <recommendedName>
        <fullName evidence="4">WW domain-containing protein</fullName>
    </recommendedName>
</protein>
<evidence type="ECO:0000259" key="4">
    <source>
        <dbReference type="PROSITE" id="PS50020"/>
    </source>
</evidence>
<dbReference type="InterPro" id="IPR001202">
    <property type="entry name" value="WW_dom"/>
</dbReference>
<dbReference type="Proteomes" id="UP001160390">
    <property type="component" value="Unassembled WGS sequence"/>
</dbReference>
<proteinExistence type="predicted"/>
<evidence type="ECO:0000313" key="5">
    <source>
        <dbReference type="EMBL" id="CAI6092467.1"/>
    </source>
</evidence>
<gene>
    <name evidence="5" type="ORF">CCHLO57077_00017639</name>
</gene>
<dbReference type="AlphaFoldDB" id="A0AA35M8G0"/>
<dbReference type="PROSITE" id="PS50020">
    <property type="entry name" value="WW_DOMAIN_2"/>
    <property type="match status" value="1"/>
</dbReference>
<dbReference type="EMBL" id="CABFNP030001210">
    <property type="protein sequence ID" value="CAI6092467.1"/>
    <property type="molecule type" value="Genomic_DNA"/>
</dbReference>
<evidence type="ECO:0000256" key="3">
    <source>
        <dbReference type="ARBA" id="ARBA00022833"/>
    </source>
</evidence>
<organism evidence="5 6">
    <name type="scientific">Clonostachys chloroleuca</name>
    <dbReference type="NCBI Taxonomy" id="1926264"/>
    <lineage>
        <taxon>Eukaryota</taxon>
        <taxon>Fungi</taxon>
        <taxon>Dikarya</taxon>
        <taxon>Ascomycota</taxon>
        <taxon>Pezizomycotina</taxon>
        <taxon>Sordariomycetes</taxon>
        <taxon>Hypocreomycetidae</taxon>
        <taxon>Hypocreales</taxon>
        <taxon>Bionectriaceae</taxon>
        <taxon>Clonostachys</taxon>
    </lineage>
</organism>
<evidence type="ECO:0000313" key="6">
    <source>
        <dbReference type="Proteomes" id="UP001160390"/>
    </source>
</evidence>
<dbReference type="Gene3D" id="3.30.60.90">
    <property type="match status" value="1"/>
</dbReference>
<feature type="domain" description="WW" evidence="4">
    <location>
        <begin position="60"/>
        <end position="93"/>
    </location>
</feature>
<dbReference type="InterPro" id="IPR000433">
    <property type="entry name" value="Znf_ZZ"/>
</dbReference>
<dbReference type="SUPFAM" id="SSF57850">
    <property type="entry name" value="RING/U-box"/>
    <property type="match status" value="1"/>
</dbReference>
<keyword evidence="3" id="KW-0862">Zinc</keyword>
<evidence type="ECO:0000256" key="2">
    <source>
        <dbReference type="ARBA" id="ARBA00022771"/>
    </source>
</evidence>
<comment type="caution">
    <text evidence="5">The sequence shown here is derived from an EMBL/GenBank/DDBJ whole genome shotgun (WGS) entry which is preliminary data.</text>
</comment>
<evidence type="ECO:0000256" key="1">
    <source>
        <dbReference type="ARBA" id="ARBA00022723"/>
    </source>
</evidence>